<comment type="caution">
    <text evidence="10">The sequence shown here is derived from an EMBL/GenBank/DDBJ whole genome shotgun (WGS) entry which is preliminary data.</text>
</comment>
<dbReference type="GO" id="GO:0046933">
    <property type="term" value="F:proton-transporting ATP synthase activity, rotational mechanism"/>
    <property type="evidence" value="ECO:0007669"/>
    <property type="project" value="TreeGrafter"/>
</dbReference>
<keyword evidence="9" id="KW-0812">Transmembrane</keyword>
<evidence type="ECO:0000256" key="3">
    <source>
        <dbReference type="ARBA" id="ARBA00022781"/>
    </source>
</evidence>
<proteinExistence type="inferred from homology"/>
<protein>
    <recommendedName>
        <fullName evidence="8">ATP synthase subunit 4</fullName>
    </recommendedName>
</protein>
<sequence>MIGLRSTQRQLLNKASSQRLALNISKATFSTRSNRLLQEQAPKKPHELEDPAKANKVSTDFGILLKRTFGADINKDNHKWSDYVSKPTLILSGVLGSIWVASSEIIVWTPETLLLASFFSAIGILYATVGPSYKQAKIDYNNFLIGKLKDGRQNHLETVTKKIDEIKALENVHATTAELYKASKDTLILENEIQKLEQVGALKAEIKQVLDSWVRHENNLKQEQQKLIAKEVIAKVTSKINDKTFQNDVLNESINELEALLAKK</sequence>
<keyword evidence="4 8" id="KW-0999">Mitochondrion inner membrane</keyword>
<dbReference type="OrthoDB" id="67388at2759"/>
<feature type="transmembrane region" description="Helical" evidence="9">
    <location>
        <begin position="114"/>
        <end position="133"/>
    </location>
</feature>
<dbReference type="InterPro" id="IPR008688">
    <property type="entry name" value="ATP_synth_Bsub_B/MI25"/>
</dbReference>
<organism evidence="10 11">
    <name type="scientific">Hanseniaspora opuntiae</name>
    <dbReference type="NCBI Taxonomy" id="211096"/>
    <lineage>
        <taxon>Eukaryota</taxon>
        <taxon>Fungi</taxon>
        <taxon>Dikarya</taxon>
        <taxon>Ascomycota</taxon>
        <taxon>Saccharomycotina</taxon>
        <taxon>Saccharomycetes</taxon>
        <taxon>Saccharomycodales</taxon>
        <taxon>Saccharomycodaceae</taxon>
        <taxon>Hanseniaspora</taxon>
    </lineage>
</organism>
<comment type="subcellular location">
    <subcellularLocation>
        <location evidence="8">Mitochondrion</location>
    </subcellularLocation>
    <subcellularLocation>
        <location evidence="8">Mitochondrion inner membrane</location>
    </subcellularLocation>
</comment>
<keyword evidence="11" id="KW-1185">Reference proteome</keyword>
<evidence type="ECO:0000313" key="10">
    <source>
        <dbReference type="EMBL" id="OEJ81640.1"/>
    </source>
</evidence>
<keyword evidence="6 8" id="KW-0496">Mitochondrion</keyword>
<dbReference type="GO" id="GO:0005743">
    <property type="term" value="C:mitochondrial inner membrane"/>
    <property type="evidence" value="ECO:0007669"/>
    <property type="project" value="UniProtKB-SubCell"/>
</dbReference>
<keyword evidence="3 8" id="KW-0375">Hydrogen ion transport</keyword>
<name>A0A1E5R440_9ASCO</name>
<dbReference type="EMBL" id="LPNL01000009">
    <property type="protein sequence ID" value="OEJ81640.1"/>
    <property type="molecule type" value="Genomic_DNA"/>
</dbReference>
<evidence type="ECO:0000256" key="2">
    <source>
        <dbReference type="ARBA" id="ARBA00022547"/>
    </source>
</evidence>
<comment type="similarity">
    <text evidence="8">Belongs to the eukaryotic ATPase B chain family.</text>
</comment>
<evidence type="ECO:0000256" key="1">
    <source>
        <dbReference type="ARBA" id="ARBA00022448"/>
    </source>
</evidence>
<dbReference type="Gene3D" id="1.20.5.2210">
    <property type="match status" value="1"/>
</dbReference>
<dbReference type="PANTHER" id="PTHR12733">
    <property type="entry name" value="MITOCHONDRIAL ATP SYNTHASE B CHAIN"/>
    <property type="match status" value="1"/>
</dbReference>
<evidence type="ECO:0000256" key="8">
    <source>
        <dbReference type="RuleBase" id="RU368017"/>
    </source>
</evidence>
<dbReference type="SUPFAM" id="SSF161060">
    <property type="entry name" value="ATP synthase B chain-like"/>
    <property type="match status" value="1"/>
</dbReference>
<comment type="subunit">
    <text evidence="8">F-type ATPases have 2 components, CF(1) - the catalytic core - and CF(0) - the membrane proton channel. In yeast, the dimeric form of ATP synthase consists of 17 polypeptides: alpha, beta, gamma, delta, epsilon, 4 (B), 5 (OSCP), 6 (A), 8, 9 (C), d, E (Tim11), f, g, h, i/j and k.</text>
</comment>
<evidence type="ECO:0000256" key="5">
    <source>
        <dbReference type="ARBA" id="ARBA00023065"/>
    </source>
</evidence>
<keyword evidence="5 8" id="KW-0406">Ion transport</keyword>
<evidence type="ECO:0000256" key="6">
    <source>
        <dbReference type="ARBA" id="ARBA00023128"/>
    </source>
</evidence>
<evidence type="ECO:0000313" key="11">
    <source>
        <dbReference type="Proteomes" id="UP000095605"/>
    </source>
</evidence>
<keyword evidence="2 8" id="KW-0138">CF(0)</keyword>
<dbReference type="Proteomes" id="UP000095605">
    <property type="component" value="Unassembled WGS sequence"/>
</dbReference>
<evidence type="ECO:0000256" key="9">
    <source>
        <dbReference type="SAM" id="Phobius"/>
    </source>
</evidence>
<reference evidence="11" key="1">
    <citation type="journal article" date="2016" name="Genome Announc.">
        <title>Genome sequences of three species of Hanseniaspora isolated from spontaneous wine fermentations.</title>
        <authorList>
            <person name="Sternes P.R."/>
            <person name="Lee D."/>
            <person name="Kutyna D.R."/>
            <person name="Borneman A.R."/>
        </authorList>
    </citation>
    <scope>NUCLEOTIDE SEQUENCE [LARGE SCALE GENOMIC DNA]</scope>
    <source>
        <strain evidence="11">AWRI3578</strain>
    </source>
</reference>
<keyword evidence="1 8" id="KW-0813">Transport</keyword>
<dbReference type="PANTHER" id="PTHR12733:SF3">
    <property type="entry name" value="ATP SYNTHASE F(0) COMPLEX SUBUNIT B1, MITOCHONDRIAL"/>
    <property type="match status" value="1"/>
</dbReference>
<dbReference type="AlphaFoldDB" id="A0A1E5R440"/>
<accession>A0A1E5R440</accession>
<feature type="transmembrane region" description="Helical" evidence="9">
    <location>
        <begin position="89"/>
        <end position="108"/>
    </location>
</feature>
<evidence type="ECO:0000256" key="7">
    <source>
        <dbReference type="ARBA" id="ARBA00023136"/>
    </source>
</evidence>
<keyword evidence="9" id="KW-1133">Transmembrane helix</keyword>
<dbReference type="GO" id="GO:0045259">
    <property type="term" value="C:proton-transporting ATP synthase complex"/>
    <property type="evidence" value="ECO:0007669"/>
    <property type="project" value="UniProtKB-KW"/>
</dbReference>
<keyword evidence="7 8" id="KW-0472">Membrane</keyword>
<dbReference type="InterPro" id="IPR013837">
    <property type="entry name" value="ATP_synth_F0_suB"/>
</dbReference>
<comment type="function">
    <text evidence="8">Subunit b, of the mitochondrial membrane ATP synthase complex (F(1)F(0) ATP synthase or Complex V) that produces ATP from ADP in the presence of a proton gradient across the membrane which is generated by electron transport complexes of the respiratory chain. ATP synthase complex consist of a soluble F(1) head domain - the catalytic core - and a membrane F(1) domain - the membrane proton channel. These two domains are linked by a central stalk rotating inside the F(1) region and a stationary peripheral stalk. During catalysis, ATP synthesis in the catalytic domain of F(1) is coupled via a rotary mechanism of the central stalk subunits to proton translocation. In vivo, can only synthesize ATP although its ATP hydrolase activity can be activated artificially in vitro. Part of the complex F(0) domain. Part of the complex F(0) domain and the peripheric stalk, which acts as a stator to hold the catalytic alpha(3)beta(3) subcomplex and subunit a/ATP6 static relative to the rotary elements.</text>
</comment>
<gene>
    <name evidence="10" type="ORF">AWRI3578_g3851</name>
</gene>
<evidence type="ECO:0000256" key="4">
    <source>
        <dbReference type="ARBA" id="ARBA00022792"/>
    </source>
</evidence>
<dbReference type="Pfam" id="PF05405">
    <property type="entry name" value="Mt_ATP-synt_B"/>
    <property type="match status" value="1"/>
</dbReference>